<dbReference type="Proteomes" id="UP000644507">
    <property type="component" value="Unassembled WGS sequence"/>
</dbReference>
<dbReference type="InterPro" id="IPR009679">
    <property type="entry name" value="Phage_186_CII-like"/>
</dbReference>
<accession>A0A918TDX5</accession>
<gene>
    <name evidence="1" type="ORF">GCM10007100_03040</name>
</gene>
<evidence type="ECO:0000313" key="1">
    <source>
        <dbReference type="EMBL" id="GHC41620.1"/>
    </source>
</evidence>
<proteinExistence type="predicted"/>
<dbReference type="GO" id="GO:0003677">
    <property type="term" value="F:DNA binding"/>
    <property type="evidence" value="ECO:0007669"/>
    <property type="project" value="InterPro"/>
</dbReference>
<keyword evidence="2" id="KW-1185">Reference proteome</keyword>
<comment type="caution">
    <text evidence="1">The sequence shown here is derived from an EMBL/GenBank/DDBJ whole genome shotgun (WGS) entry which is preliminary data.</text>
</comment>
<dbReference type="EMBL" id="BMXI01000001">
    <property type="protein sequence ID" value="GHC41620.1"/>
    <property type="molecule type" value="Genomic_DNA"/>
</dbReference>
<reference evidence="1" key="2">
    <citation type="submission" date="2020-09" db="EMBL/GenBank/DDBJ databases">
        <authorList>
            <person name="Sun Q."/>
            <person name="Kim S."/>
        </authorList>
    </citation>
    <scope>NUCLEOTIDE SEQUENCE</scope>
    <source>
        <strain evidence="1">KCTC 12988</strain>
    </source>
</reference>
<organism evidence="1 2">
    <name type="scientific">Roseibacillus persicicus</name>
    <dbReference type="NCBI Taxonomy" id="454148"/>
    <lineage>
        <taxon>Bacteria</taxon>
        <taxon>Pseudomonadati</taxon>
        <taxon>Verrucomicrobiota</taxon>
        <taxon>Verrucomicrobiia</taxon>
        <taxon>Verrucomicrobiales</taxon>
        <taxon>Verrucomicrobiaceae</taxon>
        <taxon>Roseibacillus</taxon>
    </lineage>
</organism>
<protein>
    <submittedName>
        <fullName evidence="1">Uncharacterized protein</fullName>
    </submittedName>
</protein>
<name>A0A918TDX5_9BACT</name>
<dbReference type="RefSeq" id="WP_189566692.1">
    <property type="nucleotide sequence ID" value="NZ_BMXI01000001.1"/>
</dbReference>
<dbReference type="Pfam" id="PF06892">
    <property type="entry name" value="Phage_CP76"/>
    <property type="match status" value="1"/>
</dbReference>
<dbReference type="AlphaFoldDB" id="A0A918TDX5"/>
<evidence type="ECO:0000313" key="2">
    <source>
        <dbReference type="Proteomes" id="UP000644507"/>
    </source>
</evidence>
<sequence>MESHEVLKEAFEKTSPKAVASELGVSLSLVYKWAQEQSATGSGSRNPLDRILEIVRLTEDIRIVEWLCAQSGGYFVRNPDSACEKGFEYLPATNEIVAQFSVLLTRISQAALDNSIDGDESADIRQHWDKLKCYAEGFVRCCEEGDFEKVKKANEQPPEQEIRKTLY</sequence>
<reference evidence="1" key="1">
    <citation type="journal article" date="2014" name="Int. J. Syst. Evol. Microbiol.">
        <title>Complete genome sequence of Corynebacterium casei LMG S-19264T (=DSM 44701T), isolated from a smear-ripened cheese.</title>
        <authorList>
            <consortium name="US DOE Joint Genome Institute (JGI-PGF)"/>
            <person name="Walter F."/>
            <person name="Albersmeier A."/>
            <person name="Kalinowski J."/>
            <person name="Ruckert C."/>
        </authorList>
    </citation>
    <scope>NUCLEOTIDE SEQUENCE</scope>
    <source>
        <strain evidence="1">KCTC 12988</strain>
    </source>
</reference>